<evidence type="ECO:0000313" key="21">
    <source>
        <dbReference type="Proteomes" id="UP000034137"/>
    </source>
</evidence>
<dbReference type="InterPro" id="IPR014001">
    <property type="entry name" value="Helicase_ATP-bd"/>
</dbReference>
<dbReference type="SMART" id="SM00341">
    <property type="entry name" value="HRDC"/>
    <property type="match status" value="1"/>
</dbReference>
<feature type="domain" description="HRDC" evidence="17">
    <location>
        <begin position="517"/>
        <end position="597"/>
    </location>
</feature>
<reference evidence="20 21" key="1">
    <citation type="journal article" date="2015" name="Nature">
        <title>rRNA introns, odd ribosomes, and small enigmatic genomes across a large radiation of phyla.</title>
        <authorList>
            <person name="Brown C.T."/>
            <person name="Hug L.A."/>
            <person name="Thomas B.C."/>
            <person name="Sharon I."/>
            <person name="Castelle C.J."/>
            <person name="Singh A."/>
            <person name="Wilkins M.J."/>
            <person name="Williams K.H."/>
            <person name="Banfield J.F."/>
        </authorList>
    </citation>
    <scope>NUCLEOTIDE SEQUENCE [LARGE SCALE GENOMIC DNA]</scope>
</reference>
<keyword evidence="11" id="KW-0238">DNA-binding</keyword>
<dbReference type="Pfam" id="PF00570">
    <property type="entry name" value="HRDC"/>
    <property type="match status" value="1"/>
</dbReference>
<dbReference type="NCBIfam" id="TIGR00614">
    <property type="entry name" value="recQ_fam"/>
    <property type="match status" value="1"/>
</dbReference>
<evidence type="ECO:0000256" key="6">
    <source>
        <dbReference type="ARBA" id="ARBA00022763"/>
    </source>
</evidence>
<evidence type="ECO:0000256" key="10">
    <source>
        <dbReference type="ARBA" id="ARBA00022840"/>
    </source>
</evidence>
<dbReference type="GO" id="GO:0016787">
    <property type="term" value="F:hydrolase activity"/>
    <property type="evidence" value="ECO:0007669"/>
    <property type="project" value="UniProtKB-KW"/>
</dbReference>
<evidence type="ECO:0000259" key="17">
    <source>
        <dbReference type="PROSITE" id="PS50967"/>
    </source>
</evidence>
<dbReference type="GO" id="GO:0005737">
    <property type="term" value="C:cytoplasm"/>
    <property type="evidence" value="ECO:0007669"/>
    <property type="project" value="TreeGrafter"/>
</dbReference>
<dbReference type="NCBIfam" id="TIGR01389">
    <property type="entry name" value="recQ"/>
    <property type="match status" value="1"/>
</dbReference>
<dbReference type="InterPro" id="IPR002121">
    <property type="entry name" value="HRDC_dom"/>
</dbReference>
<dbReference type="PROSITE" id="PS51192">
    <property type="entry name" value="HELICASE_ATP_BIND_1"/>
    <property type="match status" value="1"/>
</dbReference>
<accession>A0A0G0T062</accession>
<dbReference type="SMART" id="SM00956">
    <property type="entry name" value="RQC"/>
    <property type="match status" value="1"/>
</dbReference>
<dbReference type="InterPro" id="IPR044876">
    <property type="entry name" value="HRDC_dom_sf"/>
</dbReference>
<name>A0A0G0T062_9BACT</name>
<comment type="cofactor">
    <cofactor evidence="2">
        <name>Zn(2+)</name>
        <dbReference type="ChEBI" id="CHEBI:29105"/>
    </cofactor>
</comment>
<dbReference type="GO" id="GO:0009432">
    <property type="term" value="P:SOS response"/>
    <property type="evidence" value="ECO:0007669"/>
    <property type="project" value="UniProtKB-UniRule"/>
</dbReference>
<dbReference type="CDD" id="cd17920">
    <property type="entry name" value="DEXHc_RecQ"/>
    <property type="match status" value="1"/>
</dbReference>
<dbReference type="SUPFAM" id="SSF52540">
    <property type="entry name" value="P-loop containing nucleoside triphosphate hydrolases"/>
    <property type="match status" value="1"/>
</dbReference>
<dbReference type="AlphaFoldDB" id="A0A0G0T062"/>
<evidence type="ECO:0000256" key="12">
    <source>
        <dbReference type="ARBA" id="ARBA00023172"/>
    </source>
</evidence>
<feature type="non-terminal residue" evidence="20">
    <location>
        <position position="682"/>
    </location>
</feature>
<comment type="similarity">
    <text evidence="3">Belongs to the helicase family. RecQ subfamily.</text>
</comment>
<evidence type="ECO:0000256" key="13">
    <source>
        <dbReference type="ARBA" id="ARBA00023204"/>
    </source>
</evidence>
<proteinExistence type="inferred from homology"/>
<evidence type="ECO:0000256" key="1">
    <source>
        <dbReference type="ARBA" id="ARBA00001946"/>
    </source>
</evidence>
<dbReference type="Pfam" id="PF14493">
    <property type="entry name" value="HTH_40"/>
    <property type="match status" value="1"/>
</dbReference>
<dbReference type="FunFam" id="3.40.50.300:FF:000296">
    <property type="entry name" value="ATP-dependent DNA helicase RecQ"/>
    <property type="match status" value="1"/>
</dbReference>
<evidence type="ECO:0000256" key="3">
    <source>
        <dbReference type="ARBA" id="ARBA00005446"/>
    </source>
</evidence>
<keyword evidence="14" id="KW-0413">Isomerase</keyword>
<protein>
    <recommendedName>
        <fullName evidence="16">DNA helicase RecQ</fullName>
        <ecNumber evidence="16">5.6.2.4</ecNumber>
    </recommendedName>
</protein>
<evidence type="ECO:0000256" key="9">
    <source>
        <dbReference type="ARBA" id="ARBA00022833"/>
    </source>
</evidence>
<evidence type="ECO:0000256" key="14">
    <source>
        <dbReference type="ARBA" id="ARBA00023235"/>
    </source>
</evidence>
<dbReference type="InterPro" id="IPR029491">
    <property type="entry name" value="Helicase_HTH"/>
</dbReference>
<keyword evidence="8 20" id="KW-0347">Helicase</keyword>
<comment type="cofactor">
    <cofactor evidence="1">
        <name>Mg(2+)</name>
        <dbReference type="ChEBI" id="CHEBI:18420"/>
    </cofactor>
</comment>
<dbReference type="GO" id="GO:0003677">
    <property type="term" value="F:DNA binding"/>
    <property type="evidence" value="ECO:0007669"/>
    <property type="project" value="UniProtKB-KW"/>
</dbReference>
<gene>
    <name evidence="20" type="ORF">UT64_C0069G0001</name>
</gene>
<dbReference type="Pfam" id="PF16124">
    <property type="entry name" value="RecQ_Zn_bind"/>
    <property type="match status" value="1"/>
</dbReference>
<dbReference type="SMART" id="SM00490">
    <property type="entry name" value="HELICc"/>
    <property type="match status" value="1"/>
</dbReference>
<feature type="domain" description="Helicase C-terminal" evidence="19">
    <location>
        <begin position="214"/>
        <end position="360"/>
    </location>
</feature>
<dbReference type="EMBL" id="LBXO01000069">
    <property type="protein sequence ID" value="KKR31202.1"/>
    <property type="molecule type" value="Genomic_DNA"/>
</dbReference>
<keyword evidence="13" id="KW-0234">DNA repair</keyword>
<dbReference type="InterPro" id="IPR004589">
    <property type="entry name" value="DNA_helicase_ATP-dep_RecQ"/>
</dbReference>
<evidence type="ECO:0000256" key="8">
    <source>
        <dbReference type="ARBA" id="ARBA00022806"/>
    </source>
</evidence>
<evidence type="ECO:0000256" key="4">
    <source>
        <dbReference type="ARBA" id="ARBA00022723"/>
    </source>
</evidence>
<dbReference type="InterPro" id="IPR036390">
    <property type="entry name" value="WH_DNA-bd_sf"/>
</dbReference>
<dbReference type="Gene3D" id="1.10.10.1390">
    <property type="entry name" value="ATP-dependent DNA helicase RecQ"/>
    <property type="match status" value="1"/>
</dbReference>
<dbReference type="Pfam" id="PF00271">
    <property type="entry name" value="Helicase_C"/>
    <property type="match status" value="1"/>
</dbReference>
<dbReference type="GO" id="GO:0005524">
    <property type="term" value="F:ATP binding"/>
    <property type="evidence" value="ECO:0007669"/>
    <property type="project" value="UniProtKB-KW"/>
</dbReference>
<comment type="caution">
    <text evidence="20">The sequence shown here is derived from an EMBL/GenBank/DDBJ whole genome shotgun (WGS) entry which is preliminary data.</text>
</comment>
<dbReference type="GO" id="GO:0006310">
    <property type="term" value="P:DNA recombination"/>
    <property type="evidence" value="ECO:0007669"/>
    <property type="project" value="UniProtKB-UniRule"/>
</dbReference>
<dbReference type="InterPro" id="IPR001650">
    <property type="entry name" value="Helicase_C-like"/>
</dbReference>
<dbReference type="InterPro" id="IPR027417">
    <property type="entry name" value="P-loop_NTPase"/>
</dbReference>
<feature type="domain" description="Helicase ATP-binding" evidence="18">
    <location>
        <begin position="22"/>
        <end position="190"/>
    </location>
</feature>
<dbReference type="GO" id="GO:0006281">
    <property type="term" value="P:DNA repair"/>
    <property type="evidence" value="ECO:0007669"/>
    <property type="project" value="UniProtKB-KW"/>
</dbReference>
<organism evidence="20 21">
    <name type="scientific">Candidatus Falkowbacteria bacterium GW2011_GWF2_39_8</name>
    <dbReference type="NCBI Taxonomy" id="1618642"/>
    <lineage>
        <taxon>Bacteria</taxon>
        <taxon>Candidatus Falkowiibacteriota</taxon>
    </lineage>
</organism>
<dbReference type="Proteomes" id="UP000034137">
    <property type="component" value="Unassembled WGS sequence"/>
</dbReference>
<dbReference type="PANTHER" id="PTHR13710:SF105">
    <property type="entry name" value="ATP-DEPENDENT DNA HELICASE Q1"/>
    <property type="match status" value="1"/>
</dbReference>
<dbReference type="PANTHER" id="PTHR13710">
    <property type="entry name" value="DNA HELICASE RECQ FAMILY MEMBER"/>
    <property type="match status" value="1"/>
</dbReference>
<evidence type="ECO:0000256" key="5">
    <source>
        <dbReference type="ARBA" id="ARBA00022741"/>
    </source>
</evidence>
<dbReference type="InterPro" id="IPR010997">
    <property type="entry name" value="HRDC-like_sf"/>
</dbReference>
<dbReference type="GO" id="GO:0043590">
    <property type="term" value="C:bacterial nucleoid"/>
    <property type="evidence" value="ECO:0007669"/>
    <property type="project" value="TreeGrafter"/>
</dbReference>
<evidence type="ECO:0000256" key="15">
    <source>
        <dbReference type="ARBA" id="ARBA00034617"/>
    </source>
</evidence>
<keyword evidence="9" id="KW-0862">Zinc</keyword>
<comment type="catalytic activity">
    <reaction evidence="15">
        <text>Couples ATP hydrolysis with the unwinding of duplex DNA by translocating in the 3'-5' direction.</text>
        <dbReference type="EC" id="5.6.2.4"/>
    </reaction>
</comment>
<evidence type="ECO:0000256" key="7">
    <source>
        <dbReference type="ARBA" id="ARBA00022801"/>
    </source>
</evidence>
<evidence type="ECO:0000256" key="16">
    <source>
        <dbReference type="NCBIfam" id="TIGR01389"/>
    </source>
</evidence>
<keyword evidence="7" id="KW-0378">Hydrolase</keyword>
<dbReference type="PROSITE" id="PS51194">
    <property type="entry name" value="HELICASE_CTER"/>
    <property type="match status" value="1"/>
</dbReference>
<evidence type="ECO:0000259" key="19">
    <source>
        <dbReference type="PROSITE" id="PS51194"/>
    </source>
</evidence>
<sequence>MKTLLKQYFGFDEFRPLQAEIVDNVMAGQDSFVLMSTGGGKSLCYQLPALKFSGLTLVISPLIALMKDQVDALKACGVRAEFINSSLTAEQIDEVCERAKNGEVKILYLAPERLALQSFKDFLKTLTISLIAVDEAHCISEWGHDFRPDYRNLGQLKKLLPGVPIIALTATATTKVREDIINHLHLQRAKIFTSSFNRENLSISVVEKKQAFAKLVNLLDKHKNESVIIYCFSRKETEELVGNLKLNDFSARAYHAGLDANERKLAQELFIKDKVNIMVATIAFGMGIDKPDVRLVVHYTFPKTLEGYYQEIGRAGRDGLPSQCVLFYTYADTRKHDFFIQQIDDDILRNRAQEKLDEVLTYCDLNTCRKKYLLSYFGEELAGDNCASCDSCLIEKERFDATEITKKIMSAVARTENRFGKNHVIDVLLGKSNQKISINHHNELSVFGIVKDFNEDELGQIILELLRANYLMKSVGKYPTLSLTKKGAAFLQGEEKLELVKPQTEKAIKKTFKKGDLDYNQELFGILRELRKQLADEANVPPFVIFGDASLQEMAYYFPNDQTSFSAISGVGARKLEQFSQVFLEAINSYAKDNNISPVAIPGKNQNEREIKVAASPQYYLKTKELTQKKIPLERIAKHQGLAVGTIINHLEKMIDAGERLDLEYLKLPKDRYEKMKTAFAE</sequence>
<dbReference type="Gene3D" id="3.40.50.300">
    <property type="entry name" value="P-loop containing nucleotide triphosphate hydrolases"/>
    <property type="match status" value="2"/>
</dbReference>
<dbReference type="SUPFAM" id="SSF47819">
    <property type="entry name" value="HRDC-like"/>
    <property type="match status" value="1"/>
</dbReference>
<dbReference type="InterPro" id="IPR032284">
    <property type="entry name" value="RecQ_Zn-bd"/>
</dbReference>
<dbReference type="Gene3D" id="1.10.10.10">
    <property type="entry name" value="Winged helix-like DNA-binding domain superfamily/Winged helix DNA-binding domain"/>
    <property type="match status" value="1"/>
</dbReference>
<dbReference type="SUPFAM" id="SSF46785">
    <property type="entry name" value="Winged helix' DNA-binding domain"/>
    <property type="match status" value="1"/>
</dbReference>
<dbReference type="Pfam" id="PF00270">
    <property type="entry name" value="DEAD"/>
    <property type="match status" value="1"/>
</dbReference>
<evidence type="ECO:0000259" key="18">
    <source>
        <dbReference type="PROSITE" id="PS51192"/>
    </source>
</evidence>
<dbReference type="InterPro" id="IPR011545">
    <property type="entry name" value="DEAD/DEAH_box_helicase_dom"/>
</dbReference>
<dbReference type="InterPro" id="IPR006293">
    <property type="entry name" value="DNA_helicase_ATP-dep_RecQ_bac"/>
</dbReference>
<dbReference type="Gene3D" id="1.10.150.80">
    <property type="entry name" value="HRDC domain"/>
    <property type="match status" value="1"/>
</dbReference>
<keyword evidence="4" id="KW-0479">Metal-binding</keyword>
<dbReference type="GO" id="GO:0046872">
    <property type="term" value="F:metal ion binding"/>
    <property type="evidence" value="ECO:0007669"/>
    <property type="project" value="UniProtKB-KW"/>
</dbReference>
<keyword evidence="5" id="KW-0547">Nucleotide-binding</keyword>
<dbReference type="EC" id="5.6.2.4" evidence="16"/>
<dbReference type="GO" id="GO:0043138">
    <property type="term" value="F:3'-5' DNA helicase activity"/>
    <property type="evidence" value="ECO:0007669"/>
    <property type="project" value="UniProtKB-EC"/>
</dbReference>
<dbReference type="GO" id="GO:0030894">
    <property type="term" value="C:replisome"/>
    <property type="evidence" value="ECO:0007669"/>
    <property type="project" value="TreeGrafter"/>
</dbReference>
<dbReference type="CDD" id="cd18794">
    <property type="entry name" value="SF2_C_RecQ"/>
    <property type="match status" value="1"/>
</dbReference>
<dbReference type="InterPro" id="IPR036388">
    <property type="entry name" value="WH-like_DNA-bd_sf"/>
</dbReference>
<evidence type="ECO:0000313" key="20">
    <source>
        <dbReference type="EMBL" id="KKR31202.1"/>
    </source>
</evidence>
<dbReference type="SMART" id="SM00487">
    <property type="entry name" value="DEXDc"/>
    <property type="match status" value="1"/>
</dbReference>
<dbReference type="GO" id="GO:0009378">
    <property type="term" value="F:four-way junction helicase activity"/>
    <property type="evidence" value="ECO:0007669"/>
    <property type="project" value="TreeGrafter"/>
</dbReference>
<keyword evidence="10" id="KW-0067">ATP-binding</keyword>
<dbReference type="GO" id="GO:0006260">
    <property type="term" value="P:DNA replication"/>
    <property type="evidence" value="ECO:0007669"/>
    <property type="project" value="InterPro"/>
</dbReference>
<dbReference type="InterPro" id="IPR018982">
    <property type="entry name" value="RQC_domain"/>
</dbReference>
<keyword evidence="6" id="KW-0227">DNA damage</keyword>
<evidence type="ECO:0000256" key="11">
    <source>
        <dbReference type="ARBA" id="ARBA00023125"/>
    </source>
</evidence>
<keyword evidence="12" id="KW-0233">DNA recombination</keyword>
<dbReference type="Pfam" id="PF09382">
    <property type="entry name" value="RQC"/>
    <property type="match status" value="1"/>
</dbReference>
<dbReference type="PROSITE" id="PS50967">
    <property type="entry name" value="HRDC"/>
    <property type="match status" value="1"/>
</dbReference>
<evidence type="ECO:0000256" key="2">
    <source>
        <dbReference type="ARBA" id="ARBA00001947"/>
    </source>
</evidence>